<reference evidence="3" key="1">
    <citation type="submission" date="2020-09" db="EMBL/GenBank/DDBJ databases">
        <title>The genome sequence of strain Labrenzia suaedae 4C16A.</title>
        <authorList>
            <person name="Liu Y."/>
        </authorList>
    </citation>
    <scope>NUCLEOTIDE SEQUENCE [LARGE SCALE GENOMIC DNA]</scope>
    <source>
        <strain evidence="3">4C16A</strain>
    </source>
</reference>
<protein>
    <submittedName>
        <fullName evidence="2">Acyloxyacyl hydrolase</fullName>
    </submittedName>
</protein>
<feature type="signal peptide" evidence="1">
    <location>
        <begin position="1"/>
        <end position="24"/>
    </location>
</feature>
<evidence type="ECO:0000313" key="3">
    <source>
        <dbReference type="Proteomes" id="UP000632063"/>
    </source>
</evidence>
<dbReference type="RefSeq" id="WP_192147724.1">
    <property type="nucleotide sequence ID" value="NZ_JACYXI010000004.1"/>
</dbReference>
<keyword evidence="2" id="KW-0378">Hydrolase</keyword>
<reference evidence="2 3" key="2">
    <citation type="journal article" date="2021" name="Int. J. Syst. Evol. Microbiol.">
        <title>Roseibium litorale sp. nov., isolated from a tidal flat sediment and proposal for the reclassification of Labrenzia polysiphoniae as Roseibium polysiphoniae comb. nov.</title>
        <authorList>
            <person name="Liu Y."/>
            <person name="Pei T."/>
            <person name="Du J."/>
            <person name="Chao M."/>
            <person name="Deng M.R."/>
            <person name="Zhu H."/>
        </authorList>
    </citation>
    <scope>NUCLEOTIDE SEQUENCE [LARGE SCALE GENOMIC DNA]</scope>
    <source>
        <strain evidence="2 3">4C16A</strain>
    </source>
</reference>
<dbReference type="EMBL" id="JACYXI010000004">
    <property type="protein sequence ID" value="MBD8891587.1"/>
    <property type="molecule type" value="Genomic_DNA"/>
</dbReference>
<keyword evidence="3" id="KW-1185">Reference proteome</keyword>
<feature type="chain" id="PRO_5046033561" evidence="1">
    <location>
        <begin position="25"/>
        <end position="192"/>
    </location>
</feature>
<evidence type="ECO:0000313" key="2">
    <source>
        <dbReference type="EMBL" id="MBD8891587.1"/>
    </source>
</evidence>
<dbReference type="InterPro" id="IPR018550">
    <property type="entry name" value="Lipid-A_deacylase-rel"/>
</dbReference>
<dbReference type="Pfam" id="PF09411">
    <property type="entry name" value="PagL"/>
    <property type="match status" value="1"/>
</dbReference>
<comment type="caution">
    <text evidence="2">The sequence shown here is derived from an EMBL/GenBank/DDBJ whole genome shotgun (WGS) entry which is preliminary data.</text>
</comment>
<keyword evidence="1" id="KW-0732">Signal</keyword>
<dbReference type="GO" id="GO:0016787">
    <property type="term" value="F:hydrolase activity"/>
    <property type="evidence" value="ECO:0007669"/>
    <property type="project" value="UniProtKB-KW"/>
</dbReference>
<proteinExistence type="predicted"/>
<name>A0ABR9CL67_9HYPH</name>
<organism evidence="2 3">
    <name type="scientific">Roseibium litorale</name>
    <dbReference type="NCBI Taxonomy" id="2803841"/>
    <lineage>
        <taxon>Bacteria</taxon>
        <taxon>Pseudomonadati</taxon>
        <taxon>Pseudomonadota</taxon>
        <taxon>Alphaproteobacteria</taxon>
        <taxon>Hyphomicrobiales</taxon>
        <taxon>Stappiaceae</taxon>
        <taxon>Roseibium</taxon>
    </lineage>
</organism>
<gene>
    <name evidence="2" type="ORF">IG616_08510</name>
</gene>
<dbReference type="Proteomes" id="UP000632063">
    <property type="component" value="Unassembled WGS sequence"/>
</dbReference>
<evidence type="ECO:0000256" key="1">
    <source>
        <dbReference type="SAM" id="SignalP"/>
    </source>
</evidence>
<accession>A0ABR9CL67</accession>
<sequence length="192" mass="20226">MRFFLGAAVSSILSLSAITGTAHAADLEASSAPILSGLYSELRGGALYHDMEDHESGADINAEILSRWAGLQFTIPVAGMHAMLRPHLGANLNLSGDTSAVYAGYTLTVDLTDRIFVEGGFGGMAHNGKHDARNPDRLSLGCSLLFRESASLGVRVTDHFNVSAMIEHSSNGGACEPNNGLTNAGVRIGYMF</sequence>
<dbReference type="Gene3D" id="2.40.160.20">
    <property type="match status" value="1"/>
</dbReference>